<organism evidence="6">
    <name type="scientific">freshwater metagenome</name>
    <dbReference type="NCBI Taxonomy" id="449393"/>
    <lineage>
        <taxon>unclassified sequences</taxon>
        <taxon>metagenomes</taxon>
        <taxon>ecological metagenomes</taxon>
    </lineage>
</organism>
<feature type="compositionally biased region" description="Polar residues" evidence="4">
    <location>
        <begin position="70"/>
        <end position="82"/>
    </location>
</feature>
<feature type="transmembrane region" description="Helical" evidence="5">
    <location>
        <begin position="29"/>
        <end position="50"/>
    </location>
</feature>
<dbReference type="AlphaFoldDB" id="A0A6J6KYZ8"/>
<accession>A0A6J6KYZ8</accession>
<feature type="region of interest" description="Disordered" evidence="4">
    <location>
        <begin position="1"/>
        <end position="26"/>
    </location>
</feature>
<feature type="region of interest" description="Disordered" evidence="4">
    <location>
        <begin position="53"/>
        <end position="86"/>
    </location>
</feature>
<keyword evidence="5" id="KW-0812">Transmembrane</keyword>
<dbReference type="PANTHER" id="PTHR43343">
    <property type="entry name" value="PEPTIDASE S12"/>
    <property type="match status" value="1"/>
</dbReference>
<evidence type="ECO:0000256" key="2">
    <source>
        <dbReference type="ARBA" id="ARBA00022670"/>
    </source>
</evidence>
<gene>
    <name evidence="6" type="ORF">UFOPK2214_00846</name>
</gene>
<dbReference type="InterPro" id="IPR001940">
    <property type="entry name" value="Peptidase_S1C"/>
</dbReference>
<evidence type="ECO:0000313" key="6">
    <source>
        <dbReference type="EMBL" id="CAB4654990.1"/>
    </source>
</evidence>
<keyword evidence="2" id="KW-0645">Protease</keyword>
<reference evidence="6" key="1">
    <citation type="submission" date="2020-05" db="EMBL/GenBank/DDBJ databases">
        <authorList>
            <person name="Chiriac C."/>
            <person name="Salcher M."/>
            <person name="Ghai R."/>
            <person name="Kavagutti S V."/>
        </authorList>
    </citation>
    <scope>NUCLEOTIDE SEQUENCE</scope>
</reference>
<keyword evidence="5" id="KW-1133">Transmembrane helix</keyword>
<feature type="compositionally biased region" description="Pro residues" evidence="4">
    <location>
        <begin position="1"/>
        <end position="14"/>
    </location>
</feature>
<dbReference type="GO" id="GO:0006508">
    <property type="term" value="P:proteolysis"/>
    <property type="evidence" value="ECO:0007669"/>
    <property type="project" value="UniProtKB-KW"/>
</dbReference>
<keyword evidence="3" id="KW-0378">Hydrolase</keyword>
<dbReference type="SUPFAM" id="SSF50494">
    <property type="entry name" value="Trypsin-like serine proteases"/>
    <property type="match status" value="1"/>
</dbReference>
<dbReference type="InterPro" id="IPR043504">
    <property type="entry name" value="Peptidase_S1_PA_chymotrypsin"/>
</dbReference>
<dbReference type="PRINTS" id="PR00834">
    <property type="entry name" value="PROTEASES2C"/>
</dbReference>
<evidence type="ECO:0000256" key="4">
    <source>
        <dbReference type="SAM" id="MobiDB-lite"/>
    </source>
</evidence>
<dbReference type="Pfam" id="PF13365">
    <property type="entry name" value="Trypsin_2"/>
    <property type="match status" value="1"/>
</dbReference>
<name>A0A6J6KYZ8_9ZZZZ</name>
<sequence length="302" mass="30449">MRPPMPGSPPPGGNRPPASSSGSGGRDRALRVLAITAALVLVVGFAVAMINSGGSGSSPNVSPGDSVVPTTSKNTNQSTENTFAPVGDNWEDVARSVVYIEATGSACGWRGSGSIVGDGSLVLTNQHVAGDGECDLAVYLTDSTSATPTQSVRAEVVVSDSTVDLAIIQLFDSSGTPYVATGRTPLSLTAAVPKLGDKITILGYPGLGGSTITLTSGDFSGIDRSESYEYLKTTANMNPGVSGGSAFNSAKQLVGVPTAGRGAEIACDGNTDCVANGSTIGLLRPVSLAQQILTRANTKLGK</sequence>
<protein>
    <submittedName>
        <fullName evidence="6">Unannotated protein</fullName>
    </submittedName>
</protein>
<dbReference type="GO" id="GO:0004252">
    <property type="term" value="F:serine-type endopeptidase activity"/>
    <property type="evidence" value="ECO:0007669"/>
    <property type="project" value="InterPro"/>
</dbReference>
<dbReference type="EMBL" id="CAEZWJ010000021">
    <property type="protein sequence ID" value="CAB4654990.1"/>
    <property type="molecule type" value="Genomic_DNA"/>
</dbReference>
<dbReference type="Gene3D" id="2.40.10.10">
    <property type="entry name" value="Trypsin-like serine proteases"/>
    <property type="match status" value="2"/>
</dbReference>
<proteinExistence type="inferred from homology"/>
<feature type="compositionally biased region" description="Low complexity" evidence="4">
    <location>
        <begin position="53"/>
        <end position="69"/>
    </location>
</feature>
<dbReference type="InterPro" id="IPR009003">
    <property type="entry name" value="Peptidase_S1_PA"/>
</dbReference>
<comment type="similarity">
    <text evidence="1">Belongs to the peptidase S1C family.</text>
</comment>
<keyword evidence="5" id="KW-0472">Membrane</keyword>
<evidence type="ECO:0000256" key="5">
    <source>
        <dbReference type="SAM" id="Phobius"/>
    </source>
</evidence>
<evidence type="ECO:0000256" key="1">
    <source>
        <dbReference type="ARBA" id="ARBA00010541"/>
    </source>
</evidence>
<dbReference type="InterPro" id="IPR051201">
    <property type="entry name" value="Chloro_Bact_Ser_Proteases"/>
</dbReference>
<dbReference type="PANTHER" id="PTHR43343:SF3">
    <property type="entry name" value="PROTEASE DO-LIKE 8, CHLOROPLASTIC"/>
    <property type="match status" value="1"/>
</dbReference>
<evidence type="ECO:0000256" key="3">
    <source>
        <dbReference type="ARBA" id="ARBA00022801"/>
    </source>
</evidence>